<dbReference type="InterPro" id="IPR005323">
    <property type="entry name" value="CBM41_pullulanase"/>
</dbReference>
<dbReference type="InterPro" id="IPR006047">
    <property type="entry name" value="GH13_cat_dom"/>
</dbReference>
<evidence type="ECO:0000313" key="15">
    <source>
        <dbReference type="EMBL" id="AXI77190.1"/>
    </source>
</evidence>
<dbReference type="InterPro" id="IPR014756">
    <property type="entry name" value="Ig_E-set"/>
</dbReference>
<name>A0A345STY5_9ACTN</name>
<dbReference type="PANTHER" id="PTHR43002">
    <property type="entry name" value="GLYCOGEN DEBRANCHING ENZYME"/>
    <property type="match status" value="1"/>
</dbReference>
<keyword evidence="16" id="KW-1185">Reference proteome</keyword>
<dbReference type="Gene3D" id="2.60.40.10">
    <property type="entry name" value="Immunoglobulins"/>
    <property type="match status" value="1"/>
</dbReference>
<keyword evidence="4" id="KW-0732">Signal</keyword>
<dbReference type="Pfam" id="PF02922">
    <property type="entry name" value="CBM_48"/>
    <property type="match status" value="1"/>
</dbReference>
<evidence type="ECO:0000256" key="12">
    <source>
        <dbReference type="ARBA" id="ARBA00031076"/>
    </source>
</evidence>
<dbReference type="OrthoDB" id="9805159at2"/>
<dbReference type="InterPro" id="IPR004193">
    <property type="entry name" value="Glyco_hydro_13_N"/>
</dbReference>
<keyword evidence="7" id="KW-0326">Glycosidase</keyword>
<feature type="compositionally biased region" description="Low complexity" evidence="13">
    <location>
        <begin position="93"/>
        <end position="104"/>
    </location>
</feature>
<dbReference type="GO" id="GO:0051060">
    <property type="term" value="F:pullulanase activity"/>
    <property type="evidence" value="ECO:0007669"/>
    <property type="project" value="UniProtKB-EC"/>
</dbReference>
<keyword evidence="6" id="KW-0106">Calcium</keyword>
<evidence type="ECO:0000256" key="10">
    <source>
        <dbReference type="ARBA" id="ARBA00029618"/>
    </source>
</evidence>
<evidence type="ECO:0000256" key="11">
    <source>
        <dbReference type="ARBA" id="ARBA00030238"/>
    </source>
</evidence>
<comment type="catalytic activity">
    <reaction evidence="1">
        <text>Endohydrolysis of (1-&gt;4)-alpha-D-glucosidic linkages in polysaccharides containing three or more (1-&gt;4)-alpha-linked D-glucose units.</text>
        <dbReference type="EC" id="3.2.1.1"/>
    </reaction>
</comment>
<dbReference type="Gene3D" id="3.20.20.80">
    <property type="entry name" value="Glycosidases"/>
    <property type="match status" value="2"/>
</dbReference>
<organism evidence="15 16">
    <name type="scientific">Peterkaempfera bronchialis</name>
    <dbReference type="NCBI Taxonomy" id="2126346"/>
    <lineage>
        <taxon>Bacteria</taxon>
        <taxon>Bacillati</taxon>
        <taxon>Actinomycetota</taxon>
        <taxon>Actinomycetes</taxon>
        <taxon>Kitasatosporales</taxon>
        <taxon>Streptomycetaceae</taxon>
        <taxon>Peterkaempfera</taxon>
    </lineage>
</organism>
<sequence>MRLLRLPPDRRATAGSGSPAGRQRCDCGVRTPTLPLRAGGVKTSAPFLRHLAETDCRPLRSCHSIRRRGSRESIRGRTARAAQIHHPEESRSRSGAAGGLAARLHPGRDTRRPGRPGPAAPPAPPSDAALAATAARHDLSREQFYFVLPDRFANGSTANDQGGITGGRLDTGLDPADKGFYHGGDLKGLIDRLDYIQDLGTTALWMAPIFKNRPVQGTGKDASAGYHGYWITDFTQVDPHFGTNAQLKELIRKAHARGIKVFFDVITNHTADVIDYREQTYGYRSTGAYPTLDADGAPVHETEIADANAAHGTARWPTVTKDSFAYTPTYRNAADARAKTPSWLNDVTLYHNRGDSTFAGESATEGDFSGLDDLDTQNPRVVEGMEQIYRNWVQEAGVDGFRIDTVKHVNMAFWTQWATALKEDAGRLGKAKFFMFGEVYDSDPAATAPYVTRGKLQATLDFPFQSAARSYVSQGGSAQALSRLYAQDYRYTTAATDAYELPTFLGNHDMGRFGGFLESDNPGASAAELLRKDTLGQELQFLTRGQPVVYYGDEQGFTGDGGDKDARQDMFASRVASYNDDTVIGGTPGAKDRYGTSGPLYRSIAALAKLRRENPALADGAQIERHADDGPGVYAFSRIDAGQQVEYLVAVNNAATDRTVTLDTFSAGMRFSRIHPSAGATIVSGADRRATVTVPAGAAVVYRAAGRAAAPAAAPAITLRAPAEGSTGTVTIGADVSGGGFDRVTFAAQVGNGAWQTLGTADNGRYQVTQDLSSAAPGTAVRYKAVVQDSAGHLRSATGGFTTGAPVAETPGTAASYSYAVVHYQRQDGDYDGWNLYTWGDIADGESTTWPDGHPFIGRDAYGAFAYVRLKPGASSVGFIVEKDGVKDYDGDRTVDLSKGAEVWVRQGSGDLATANPDPAAPGTSQAVIHYHRADGDYDGWGLHVWTGAATGTDWGSPLRPVRKDAFGAVFEVPLADGATSLSYIVHRGDAKDLPTDQSLDLSGTGHEVWINGGQEGYILPQLGSVGADLDLTAAKAQWIDRSTVAWPSTAAGGADLPAGASAQLVYDPAGGLAVQDGALTKDGYWIRLLPKAGGLTAAQLAAYPHLKGYRAFTVDPRDTARITRALRGQLIATQRSASGALLAATGVQTPGVLDDLYARTAAKAELGPVVRDGRVRLSLWAPTARSVSVDLYDRARGGTPQTVPLRRDDATGIWSATGPASWQGRYYRYQVRVWAPTVQRVVDNQVTDPYSVALSTDSERSLVADLSDRALKPAGWDSAKAPKAVKPTRQQIQELHIRDFSVEDSTVPAAERGTYLAFTRSDSAGMKHLKALAQAGVTTVHLLPTFDIATIRENRAQQKLPACDLKALAADSERQQECVAAVQADDAYNWGYDPYHYTVPEGSYATRTDGTARTVEFRRMVQALHQAGLRVVLDVVYNHTAASGQAEHSVLDKVVPGYYQRLSASGQVTTDSCCADTAPEHAMMNKLVVDSVVTWARQYKVDGFRFDLMGLDPRQTMLDVKSALAKLTPARDGVDGRTLFLYGEGWNFGVVADDARFVQATQANMAGTGIATFNDRLRDAARGGNYELSSAPQQGFASGLYTDPNGSAANGTPAEQRARLLHQMDQVKVGLTGNLAGYSFTDTAGKRTTGAGVDYNGAPTGYAADPGEAIEYVDAHDNADLYDALAYKLPVATSAADRARMQALALATTALAQGPGFAQAGSDLLRSKSLDSNSYDSGDWFNAIHWDCRDGNGFGRGLPMAADNQAMWPTARSLLADPALRPGCEAIEGASEQYRQFLRIRQSSPLFALDTAAEVQRRLTFPLSGTAGETPGVITMHLDGTGLPGAEKGITVVFNATPQAQRQTLSRLRGSRQALHPVQAGGGDRVVRASAFDGATGTFTVPARSVAVFVQH</sequence>
<comment type="catalytic activity">
    <reaction evidence="8">
        <text>Hydrolysis of (1-&gt;6)-alpha-D-glucosidic linkages in pullulan, amylopectin and glycogen, and in the alpha- and beta-limit dextrins of amylopectin and glycogen.</text>
        <dbReference type="EC" id="3.2.1.41"/>
    </reaction>
</comment>
<dbReference type="EC" id="3.2.1.1" evidence="3"/>
<dbReference type="CDD" id="cd10315">
    <property type="entry name" value="CBM41_pullulanase"/>
    <property type="match status" value="2"/>
</dbReference>
<dbReference type="CDD" id="cd11341">
    <property type="entry name" value="AmyAc_Pullulanase_LD-like"/>
    <property type="match status" value="1"/>
</dbReference>
<dbReference type="InterPro" id="IPR040671">
    <property type="entry name" value="Pullulanase_N2"/>
</dbReference>
<dbReference type="InterPro" id="IPR024561">
    <property type="entry name" value="Pullul_strch_C"/>
</dbReference>
<evidence type="ECO:0000256" key="7">
    <source>
        <dbReference type="ARBA" id="ARBA00023295"/>
    </source>
</evidence>
<dbReference type="SUPFAM" id="SSF49452">
    <property type="entry name" value="Starch-binding domain-like"/>
    <property type="match status" value="2"/>
</dbReference>
<dbReference type="InterPro" id="IPR011839">
    <property type="entry name" value="Pullul_strch"/>
</dbReference>
<dbReference type="EC" id="3.2.1.41" evidence="9"/>
<dbReference type="EMBL" id="CP031264">
    <property type="protein sequence ID" value="AXI77190.1"/>
    <property type="molecule type" value="Genomic_DNA"/>
</dbReference>
<dbReference type="Pfam" id="PF11852">
    <property type="entry name" value="Pullul_strch_C"/>
    <property type="match status" value="1"/>
</dbReference>
<evidence type="ECO:0000256" key="1">
    <source>
        <dbReference type="ARBA" id="ARBA00000548"/>
    </source>
</evidence>
<gene>
    <name evidence="15" type="primary">pulA</name>
    <name evidence="15" type="ORF">C7M71_006815</name>
</gene>
<dbReference type="SUPFAM" id="SSF51011">
    <property type="entry name" value="Glycosyl hydrolase domain"/>
    <property type="match status" value="2"/>
</dbReference>
<dbReference type="Pfam" id="PF00128">
    <property type="entry name" value="Alpha-amylase"/>
    <property type="match status" value="1"/>
</dbReference>
<dbReference type="KEGG" id="stri:C7M71_006815"/>
<evidence type="ECO:0000256" key="6">
    <source>
        <dbReference type="ARBA" id="ARBA00022837"/>
    </source>
</evidence>
<dbReference type="SUPFAM" id="SSF81296">
    <property type="entry name" value="E set domains"/>
    <property type="match status" value="2"/>
</dbReference>
<dbReference type="CDD" id="cd02860">
    <property type="entry name" value="E_set_Pullulanase"/>
    <property type="match status" value="1"/>
</dbReference>
<accession>A0A345STY5</accession>
<dbReference type="GO" id="GO:0005975">
    <property type="term" value="P:carbohydrate metabolic process"/>
    <property type="evidence" value="ECO:0007669"/>
    <property type="project" value="InterPro"/>
</dbReference>
<dbReference type="Pfam" id="PF17967">
    <property type="entry name" value="Pullulanase_N2"/>
    <property type="match status" value="1"/>
</dbReference>
<evidence type="ECO:0000313" key="16">
    <source>
        <dbReference type="Proteomes" id="UP000249340"/>
    </source>
</evidence>
<dbReference type="NCBIfam" id="TIGR02103">
    <property type="entry name" value="pullul_strch"/>
    <property type="match status" value="1"/>
</dbReference>
<dbReference type="InterPro" id="IPR017853">
    <property type="entry name" value="GH"/>
</dbReference>
<proteinExistence type="inferred from homology"/>
<dbReference type="Proteomes" id="UP000249340">
    <property type="component" value="Chromosome"/>
</dbReference>
<evidence type="ECO:0000256" key="8">
    <source>
        <dbReference type="ARBA" id="ARBA00023965"/>
    </source>
</evidence>
<dbReference type="InterPro" id="IPR013780">
    <property type="entry name" value="Glyco_hydro_b"/>
</dbReference>
<comment type="similarity">
    <text evidence="2">Belongs to the glycosyl hydrolase 13 family.</text>
</comment>
<dbReference type="InterPro" id="IPR013784">
    <property type="entry name" value="Carb-bd-like_fold"/>
</dbReference>
<feature type="domain" description="Glycosyl hydrolase family 13 catalytic" evidence="14">
    <location>
        <begin position="146"/>
        <end position="611"/>
    </location>
</feature>
<evidence type="ECO:0000256" key="2">
    <source>
        <dbReference type="ARBA" id="ARBA00008061"/>
    </source>
</evidence>
<dbReference type="SUPFAM" id="SSF51445">
    <property type="entry name" value="(Trans)glycosidases"/>
    <property type="match status" value="2"/>
</dbReference>
<evidence type="ECO:0000256" key="4">
    <source>
        <dbReference type="ARBA" id="ARBA00022729"/>
    </source>
</evidence>
<dbReference type="Gene3D" id="2.60.40.1130">
    <property type="entry name" value="Rab geranylgeranyltransferase alpha-subunit, insert domain"/>
    <property type="match status" value="1"/>
</dbReference>
<dbReference type="Pfam" id="PF03714">
    <property type="entry name" value="PUD"/>
    <property type="match status" value="2"/>
</dbReference>
<dbReference type="GO" id="GO:0004556">
    <property type="term" value="F:alpha-amylase activity"/>
    <property type="evidence" value="ECO:0007669"/>
    <property type="project" value="UniProtKB-EC"/>
</dbReference>
<evidence type="ECO:0000256" key="9">
    <source>
        <dbReference type="ARBA" id="ARBA00024062"/>
    </source>
</evidence>
<dbReference type="SMART" id="SM00642">
    <property type="entry name" value="Aamy"/>
    <property type="match status" value="1"/>
</dbReference>
<protein>
    <recommendedName>
        <fullName evidence="11">1,4-alpha-D-glucan glucanohydrolase</fullName>
        <ecNumber evidence="3">3.2.1.1</ecNumber>
        <ecNumber evidence="9">3.2.1.41</ecNumber>
    </recommendedName>
    <alternativeName>
        <fullName evidence="10">Alpha-dextrin endo-1,6-alpha-glucosidase</fullName>
    </alternativeName>
    <alternativeName>
        <fullName evidence="12">Pullulan 6-glucanohydrolase</fullName>
    </alternativeName>
</protein>
<feature type="compositionally biased region" description="Pro residues" evidence="13">
    <location>
        <begin position="115"/>
        <end position="125"/>
    </location>
</feature>
<evidence type="ECO:0000256" key="3">
    <source>
        <dbReference type="ARBA" id="ARBA00012595"/>
    </source>
</evidence>
<evidence type="ECO:0000256" key="5">
    <source>
        <dbReference type="ARBA" id="ARBA00022801"/>
    </source>
</evidence>
<dbReference type="GO" id="GO:0030246">
    <property type="term" value="F:carbohydrate binding"/>
    <property type="evidence" value="ECO:0007669"/>
    <property type="project" value="InterPro"/>
</dbReference>
<dbReference type="CDD" id="cd11339">
    <property type="entry name" value="AmyAc_bac_CMD_like_2"/>
    <property type="match status" value="1"/>
</dbReference>
<keyword evidence="5" id="KW-0378">Hydrolase</keyword>
<reference evidence="16" key="1">
    <citation type="submission" date="2018-07" db="EMBL/GenBank/DDBJ databases">
        <title>Streptacidiphilus bronchialis DSM 106435 chromosome.</title>
        <authorList>
            <person name="Batra D."/>
            <person name="Gulvik C.A."/>
        </authorList>
    </citation>
    <scope>NUCLEOTIDE SEQUENCE [LARGE SCALE GENOMIC DNA]</scope>
    <source>
        <strain evidence="16">DSM 106435</strain>
    </source>
</reference>
<dbReference type="Gene3D" id="2.60.40.1110">
    <property type="match status" value="2"/>
</dbReference>
<feature type="region of interest" description="Disordered" evidence="13">
    <location>
        <begin position="66"/>
        <end position="133"/>
    </location>
</feature>
<dbReference type="InterPro" id="IPR013783">
    <property type="entry name" value="Ig-like_fold"/>
</dbReference>
<feature type="region of interest" description="Disordered" evidence="13">
    <location>
        <begin position="1"/>
        <end position="25"/>
    </location>
</feature>
<evidence type="ECO:0000256" key="13">
    <source>
        <dbReference type="SAM" id="MobiDB-lite"/>
    </source>
</evidence>
<evidence type="ECO:0000259" key="14">
    <source>
        <dbReference type="SMART" id="SM00642"/>
    </source>
</evidence>
<dbReference type="Gene3D" id="2.60.40.1180">
    <property type="entry name" value="Golgi alpha-mannosidase II"/>
    <property type="match status" value="2"/>
</dbReference>